<comment type="caution">
    <text evidence="1">The sequence shown here is derived from an EMBL/GenBank/DDBJ whole genome shotgun (WGS) entry which is preliminary data.</text>
</comment>
<dbReference type="EMBL" id="JRAK01000163">
    <property type="protein sequence ID" value="KGN83575.1"/>
    <property type="molecule type" value="Genomic_DNA"/>
</dbReference>
<dbReference type="AlphaFoldDB" id="A0A0A2F0M3"/>
<dbReference type="RefSeq" id="WP_039426965.1">
    <property type="nucleotide sequence ID" value="NZ_JRAK01000163.1"/>
</dbReference>
<keyword evidence="2" id="KW-1185">Reference proteome</keyword>
<protein>
    <recommendedName>
        <fullName evidence="3">DUF4924 domain-containing protein</fullName>
    </recommendedName>
</protein>
<evidence type="ECO:0000313" key="2">
    <source>
        <dbReference type="Proteomes" id="UP000030146"/>
    </source>
</evidence>
<dbReference type="Pfam" id="PF16271">
    <property type="entry name" value="DUF4924"/>
    <property type="match status" value="1"/>
</dbReference>
<proteinExistence type="predicted"/>
<gene>
    <name evidence="1" type="ORF">HR15_11970</name>
</gene>
<organism evidence="1 2">
    <name type="scientific">Porphyromonas gulae</name>
    <dbReference type="NCBI Taxonomy" id="111105"/>
    <lineage>
        <taxon>Bacteria</taxon>
        <taxon>Pseudomonadati</taxon>
        <taxon>Bacteroidota</taxon>
        <taxon>Bacteroidia</taxon>
        <taxon>Bacteroidales</taxon>
        <taxon>Porphyromonadaceae</taxon>
        <taxon>Porphyromonas</taxon>
    </lineage>
</organism>
<evidence type="ECO:0008006" key="3">
    <source>
        <dbReference type="Google" id="ProtNLM"/>
    </source>
</evidence>
<reference evidence="1 2" key="1">
    <citation type="submission" date="2014-08" db="EMBL/GenBank/DDBJ databases">
        <title>Porphyromonas gulae strain:COT-052_OH3439 Genome sequencing.</title>
        <authorList>
            <person name="Wallis C."/>
            <person name="Deusch O."/>
            <person name="O'Flynn C."/>
            <person name="Davis I."/>
            <person name="Jospin G."/>
            <person name="Darling A.E."/>
            <person name="Coil D.A."/>
            <person name="Alexiev A."/>
            <person name="Horsfall A."/>
            <person name="Kirkwood N."/>
            <person name="Harris S."/>
            <person name="Eisen J.A."/>
        </authorList>
    </citation>
    <scope>NUCLEOTIDE SEQUENCE [LARGE SCALE GENOMIC DNA]</scope>
    <source>
        <strain evidence="2">COT-052 OH3439</strain>
    </source>
</reference>
<accession>A0A0A2F0M3</accession>
<name>A0A0A2F0M3_9PORP</name>
<dbReference type="InterPro" id="IPR032574">
    <property type="entry name" value="DUF4924"/>
</dbReference>
<evidence type="ECO:0000313" key="1">
    <source>
        <dbReference type="EMBL" id="KGN83575.1"/>
    </source>
</evidence>
<dbReference type="Proteomes" id="UP000030146">
    <property type="component" value="Unassembled WGS sequence"/>
</dbReference>
<sequence>MIIAREKRRNNIAEYVLYMWQIEDLIRANELDMQRLHATVIAQYRQDTETTAEIDRWYAELVEMMLTEGVREQGHINIVRIAIMQMEEIHSRLMADPKEMIYQGLYYQVLPAIVQLRAKSAGSNTGEIETCLTAIYGLLTLRLQKKEVSEETLASIKQMSTLLSVLSEKFAAREEGTDEALL</sequence>